<dbReference type="KEGG" id="mrub:DEO27_017280"/>
<sequence length="192" mass="19882">MKTNMTKAVLIAALFGISLGAKAQSSKGPGADGIKLSIGAETGLSTGNFKDTHKANFGGSVQADIPVANQFYVNVNAGYVDYFGKNNLSGTGISAPDIHVLPVMAGLKYFPVGKLYVQADAGAAFALNKGSVGYAKSTAFLYVPQAGYEFQLGGKSFIDAGIRYEGTTSFNGNTAYGKINQVGLRVAYGLGL</sequence>
<feature type="signal peptide" evidence="1">
    <location>
        <begin position="1"/>
        <end position="23"/>
    </location>
</feature>
<accession>A0A5C1I158</accession>
<dbReference type="Proteomes" id="UP000251402">
    <property type="component" value="Chromosome"/>
</dbReference>
<name>A0A5C1I158_9SPHI</name>
<keyword evidence="1" id="KW-0732">Signal</keyword>
<dbReference type="SUPFAM" id="SSF56925">
    <property type="entry name" value="OMPA-like"/>
    <property type="match status" value="1"/>
</dbReference>
<evidence type="ECO:0000256" key="1">
    <source>
        <dbReference type="SAM" id="SignalP"/>
    </source>
</evidence>
<gene>
    <name evidence="2" type="ORF">DEO27_017280</name>
</gene>
<proteinExistence type="predicted"/>
<dbReference type="EMBL" id="CP043450">
    <property type="protein sequence ID" value="QEM11705.1"/>
    <property type="molecule type" value="Genomic_DNA"/>
</dbReference>
<dbReference type="RefSeq" id="WP_112567643.1">
    <property type="nucleotide sequence ID" value="NZ_CP043450.1"/>
</dbReference>
<protein>
    <recommendedName>
        <fullName evidence="4">Outer membrane protein beta-barrel domain-containing protein</fullName>
    </recommendedName>
</protein>
<keyword evidence="3" id="KW-1185">Reference proteome</keyword>
<evidence type="ECO:0008006" key="4">
    <source>
        <dbReference type="Google" id="ProtNLM"/>
    </source>
</evidence>
<reference evidence="2" key="1">
    <citation type="submission" date="2019-08" db="EMBL/GenBank/DDBJ databases">
        <title>Comparative genome analysis confer to the adaptation heavy metal polluted environment.</title>
        <authorList>
            <person name="Li Y."/>
        </authorList>
    </citation>
    <scope>NUCLEOTIDE SEQUENCE [LARGE SCALE GENOMIC DNA]</scope>
    <source>
        <strain evidence="2">P1</strain>
    </source>
</reference>
<dbReference type="OrthoDB" id="668980at2"/>
<feature type="chain" id="PRO_5023076395" description="Outer membrane protein beta-barrel domain-containing protein" evidence="1">
    <location>
        <begin position="24"/>
        <end position="192"/>
    </location>
</feature>
<dbReference type="AlphaFoldDB" id="A0A5C1I158"/>
<evidence type="ECO:0000313" key="2">
    <source>
        <dbReference type="EMBL" id="QEM11705.1"/>
    </source>
</evidence>
<organism evidence="2 3">
    <name type="scientific">Mucilaginibacter rubeus</name>
    <dbReference type="NCBI Taxonomy" id="2027860"/>
    <lineage>
        <taxon>Bacteria</taxon>
        <taxon>Pseudomonadati</taxon>
        <taxon>Bacteroidota</taxon>
        <taxon>Sphingobacteriia</taxon>
        <taxon>Sphingobacteriales</taxon>
        <taxon>Sphingobacteriaceae</taxon>
        <taxon>Mucilaginibacter</taxon>
    </lineage>
</organism>
<dbReference type="InterPro" id="IPR011250">
    <property type="entry name" value="OMP/PagP_B-barrel"/>
</dbReference>
<evidence type="ECO:0000313" key="3">
    <source>
        <dbReference type="Proteomes" id="UP000251402"/>
    </source>
</evidence>